<dbReference type="OrthoDB" id="5861729at2759"/>
<feature type="domain" description="DUF1758" evidence="2">
    <location>
        <begin position="234"/>
        <end position="386"/>
    </location>
</feature>
<proteinExistence type="predicted"/>
<evidence type="ECO:0000256" key="1">
    <source>
        <dbReference type="SAM" id="MobiDB-lite"/>
    </source>
</evidence>
<dbReference type="AlphaFoldDB" id="A0A6S7GPJ9"/>
<organism evidence="3 4">
    <name type="scientific">Paramuricea clavata</name>
    <name type="common">Red gorgonian</name>
    <name type="synonym">Violescent sea-whip</name>
    <dbReference type="NCBI Taxonomy" id="317549"/>
    <lineage>
        <taxon>Eukaryota</taxon>
        <taxon>Metazoa</taxon>
        <taxon>Cnidaria</taxon>
        <taxon>Anthozoa</taxon>
        <taxon>Octocorallia</taxon>
        <taxon>Malacalcyonacea</taxon>
        <taxon>Plexauridae</taxon>
        <taxon>Paramuricea</taxon>
    </lineage>
</organism>
<evidence type="ECO:0000259" key="2">
    <source>
        <dbReference type="Pfam" id="PF05585"/>
    </source>
</evidence>
<comment type="caution">
    <text evidence="3">The sequence shown here is derived from an EMBL/GenBank/DDBJ whole genome shotgun (WGS) entry which is preliminary data.</text>
</comment>
<protein>
    <recommendedName>
        <fullName evidence="2">DUF1758 domain-containing protein</fullName>
    </recommendedName>
</protein>
<reference evidence="3" key="1">
    <citation type="submission" date="2020-04" db="EMBL/GenBank/DDBJ databases">
        <authorList>
            <person name="Alioto T."/>
            <person name="Alioto T."/>
            <person name="Gomez Garrido J."/>
        </authorList>
    </citation>
    <scope>NUCLEOTIDE SEQUENCE</scope>
    <source>
        <strain evidence="3">A484AB</strain>
    </source>
</reference>
<dbReference type="Pfam" id="PF05585">
    <property type="entry name" value="DUF1758"/>
    <property type="match status" value="1"/>
</dbReference>
<accession>A0A6S7GPJ9</accession>
<dbReference type="InterPro" id="IPR008737">
    <property type="entry name" value="DUF1758"/>
</dbReference>
<keyword evidence="4" id="KW-1185">Reference proteome</keyword>
<feature type="compositionally biased region" description="Low complexity" evidence="1">
    <location>
        <begin position="160"/>
        <end position="181"/>
    </location>
</feature>
<feature type="region of interest" description="Disordered" evidence="1">
    <location>
        <begin position="112"/>
        <end position="204"/>
    </location>
</feature>
<dbReference type="Proteomes" id="UP001152795">
    <property type="component" value="Unassembled WGS sequence"/>
</dbReference>
<feature type="compositionally biased region" description="Polar residues" evidence="1">
    <location>
        <begin position="141"/>
        <end position="159"/>
    </location>
</feature>
<evidence type="ECO:0000313" key="3">
    <source>
        <dbReference type="EMBL" id="CAB3991859.1"/>
    </source>
</evidence>
<dbReference type="Gene3D" id="2.40.70.10">
    <property type="entry name" value="Acid Proteases"/>
    <property type="match status" value="1"/>
</dbReference>
<feature type="compositionally biased region" description="Basic and acidic residues" evidence="1">
    <location>
        <begin position="187"/>
        <end position="204"/>
    </location>
</feature>
<dbReference type="InterPro" id="IPR021109">
    <property type="entry name" value="Peptidase_aspartic_dom_sf"/>
</dbReference>
<feature type="compositionally biased region" description="Low complexity" evidence="1">
    <location>
        <begin position="113"/>
        <end position="137"/>
    </location>
</feature>
<sequence>MEELQRLRASRKAYRAHLTTLYKKIIELKSATTIDELHIATLENYCQQLKRKKDILSPLDEQIAKAITKPEDLECEIFETEEMHSTIDERYSELTTFIEIKRNELKLKVTVQSSNNTNESSPETSPQSEQPIQQENIHQPEMSQSPVGPNSQTEETSASNNTIQNQTLINNNNNGASASGSYPSKAPIKDPPERANEQQGEKSVHTTLIPAAPTSIVNTQGNETTICLLKTAISTVSLANQRAVANILFDEGAQCSFITRELDDKLHACPQQTKDIQISTFGGEQPTSHTLETVTINIESITSEKIPVSVLVVPKIATPLQNRIRTNVRTLPYLKGIPLAHPITSDEKFEVSLLIGANYYWEIVQDHIIGGAGPTDMESKLGYLLSGPLPLGEAPSNTTINQRPDCDWELQGN</sequence>
<dbReference type="EMBL" id="CACRXK020001929">
    <property type="protein sequence ID" value="CAB3991859.1"/>
    <property type="molecule type" value="Genomic_DNA"/>
</dbReference>
<gene>
    <name evidence="3" type="ORF">PACLA_8A048100</name>
</gene>
<name>A0A6S7GPJ9_PARCT</name>
<evidence type="ECO:0000313" key="4">
    <source>
        <dbReference type="Proteomes" id="UP001152795"/>
    </source>
</evidence>